<evidence type="ECO:0000313" key="7">
    <source>
        <dbReference type="EMBL" id="MDY0407551.1"/>
    </source>
</evidence>
<dbReference type="EMBL" id="JAWDIQ010000001">
    <property type="protein sequence ID" value="MDY0407551.1"/>
    <property type="molecule type" value="Genomic_DNA"/>
</dbReference>
<organism evidence="7 8">
    <name type="scientific">Paracerasibacillus soli</name>
    <dbReference type="NCBI Taxonomy" id="480284"/>
    <lineage>
        <taxon>Bacteria</taxon>
        <taxon>Bacillati</taxon>
        <taxon>Bacillota</taxon>
        <taxon>Bacilli</taxon>
        <taxon>Bacillales</taxon>
        <taxon>Bacillaceae</taxon>
        <taxon>Paracerasibacillus</taxon>
    </lineage>
</organism>
<evidence type="ECO:0000313" key="8">
    <source>
        <dbReference type="Proteomes" id="UP001275315"/>
    </source>
</evidence>
<feature type="domain" description="RecX third three-helical" evidence="6">
    <location>
        <begin position="68"/>
        <end position="114"/>
    </location>
</feature>
<evidence type="ECO:0000259" key="5">
    <source>
        <dbReference type="Pfam" id="PF02631"/>
    </source>
</evidence>
<dbReference type="Gene3D" id="1.10.10.10">
    <property type="entry name" value="Winged helix-like DNA-binding domain superfamily/Winged helix DNA-binding domain"/>
    <property type="match status" value="2"/>
</dbReference>
<protein>
    <recommendedName>
        <fullName evidence="3">Regulatory protein RecX</fullName>
    </recommendedName>
</protein>
<sequence>MNPEHIPITIKRLKDEKLLDDRQFAQAFIQTRLQTSSKGPVLIQNELRAKGVSEHICQDVLSIYSYDKQYEKALKWAEKRSASGKKQSHQMQIQQLRGSLIRKGFTQDVIQDVIRDIQHHKDDEVEWKPL</sequence>
<gene>
    <name evidence="7" type="ORF">RWD45_01540</name>
</gene>
<dbReference type="Pfam" id="PF21981">
    <property type="entry name" value="RecX_HTH3"/>
    <property type="match status" value="1"/>
</dbReference>
<dbReference type="InterPro" id="IPR003783">
    <property type="entry name" value="Regulatory_RecX"/>
</dbReference>
<keyword evidence="8" id="KW-1185">Reference proteome</keyword>
<feature type="domain" description="RecX second three-helical" evidence="5">
    <location>
        <begin position="20"/>
        <end position="61"/>
    </location>
</feature>
<dbReference type="PANTHER" id="PTHR33602">
    <property type="entry name" value="REGULATORY PROTEIN RECX FAMILY PROTEIN"/>
    <property type="match status" value="1"/>
</dbReference>
<comment type="subcellular location">
    <subcellularLocation>
        <location evidence="1">Cytoplasm</location>
    </subcellularLocation>
</comment>
<evidence type="ECO:0000256" key="3">
    <source>
        <dbReference type="ARBA" id="ARBA00018111"/>
    </source>
</evidence>
<proteinExistence type="inferred from homology"/>
<accession>A0ABU5CMI5</accession>
<dbReference type="InterPro" id="IPR053924">
    <property type="entry name" value="RecX_HTH_2nd"/>
</dbReference>
<keyword evidence="4" id="KW-0963">Cytoplasm</keyword>
<dbReference type="PANTHER" id="PTHR33602:SF1">
    <property type="entry name" value="REGULATORY PROTEIN RECX FAMILY PROTEIN"/>
    <property type="match status" value="1"/>
</dbReference>
<comment type="similarity">
    <text evidence="2">Belongs to the RecX family.</text>
</comment>
<dbReference type="RefSeq" id="WP_320378357.1">
    <property type="nucleotide sequence ID" value="NZ_JAWDIQ010000001.1"/>
</dbReference>
<evidence type="ECO:0000256" key="1">
    <source>
        <dbReference type="ARBA" id="ARBA00004496"/>
    </source>
</evidence>
<evidence type="ECO:0000259" key="6">
    <source>
        <dbReference type="Pfam" id="PF21981"/>
    </source>
</evidence>
<evidence type="ECO:0000256" key="2">
    <source>
        <dbReference type="ARBA" id="ARBA00009695"/>
    </source>
</evidence>
<comment type="caution">
    <text evidence="7">The sequence shown here is derived from an EMBL/GenBank/DDBJ whole genome shotgun (WGS) entry which is preliminary data.</text>
</comment>
<dbReference type="InterPro" id="IPR036388">
    <property type="entry name" value="WH-like_DNA-bd_sf"/>
</dbReference>
<dbReference type="Pfam" id="PF02631">
    <property type="entry name" value="RecX_HTH2"/>
    <property type="match status" value="1"/>
</dbReference>
<reference evidence="7 8" key="1">
    <citation type="submission" date="2023-10" db="EMBL/GenBank/DDBJ databases">
        <title>Virgibacillus soli CC-YMP-6 genome.</title>
        <authorList>
            <person name="Miliotis G."/>
            <person name="Sengupta P."/>
            <person name="Hameed A."/>
            <person name="Chuvochina M."/>
            <person name="Mcdonagh F."/>
            <person name="Simpson A.C."/>
            <person name="Singh N.K."/>
            <person name="Rekha P.D."/>
            <person name="Raman K."/>
            <person name="Hugenholtz P."/>
            <person name="Venkateswaran K."/>
        </authorList>
    </citation>
    <scope>NUCLEOTIDE SEQUENCE [LARGE SCALE GENOMIC DNA]</scope>
    <source>
        <strain evidence="7 8">CC-YMP-6</strain>
    </source>
</reference>
<dbReference type="InterPro" id="IPR053925">
    <property type="entry name" value="RecX_HTH_3rd"/>
</dbReference>
<name>A0ABU5CMI5_9BACI</name>
<evidence type="ECO:0000256" key="4">
    <source>
        <dbReference type="ARBA" id="ARBA00022490"/>
    </source>
</evidence>
<dbReference type="Proteomes" id="UP001275315">
    <property type="component" value="Unassembled WGS sequence"/>
</dbReference>